<dbReference type="PANTHER" id="PTHR31118:SF12">
    <property type="entry name" value="CYCLASE-LIKE PROTEIN 2"/>
    <property type="match status" value="1"/>
</dbReference>
<accession>A0A4R6LD32</accession>
<reference evidence="1 2" key="1">
    <citation type="submission" date="2019-03" db="EMBL/GenBank/DDBJ databases">
        <title>Subsurface microbial communities from deep shales in Ohio and West Virginia, USA.</title>
        <authorList>
            <person name="Wrighton K."/>
        </authorList>
    </citation>
    <scope>NUCLEOTIDE SEQUENCE [LARGE SCALE GENOMIC DNA]</scope>
    <source>
        <strain evidence="1 2">MA284_T2</strain>
    </source>
</reference>
<dbReference type="Proteomes" id="UP000295064">
    <property type="component" value="Unassembled WGS sequence"/>
</dbReference>
<evidence type="ECO:0000313" key="2">
    <source>
        <dbReference type="Proteomes" id="UP000295064"/>
    </source>
</evidence>
<evidence type="ECO:0000313" key="1">
    <source>
        <dbReference type="EMBL" id="TDO71350.1"/>
    </source>
</evidence>
<gene>
    <name evidence="1" type="ORF">DFR79_1467</name>
</gene>
<dbReference type="Gene3D" id="3.50.30.50">
    <property type="entry name" value="Putative cyclase"/>
    <property type="match status" value="1"/>
</dbReference>
<dbReference type="InterPro" id="IPR037175">
    <property type="entry name" value="KFase_sf"/>
</dbReference>
<dbReference type="RefSeq" id="WP_133516367.1">
    <property type="nucleotide sequence ID" value="NZ_SNWX01000046.1"/>
</dbReference>
<dbReference type="OrthoDB" id="9796085at2"/>
<protein>
    <submittedName>
        <fullName evidence="1">Kynurenine formamidase</fullName>
    </submittedName>
</protein>
<dbReference type="EMBL" id="SNWX01000046">
    <property type="protein sequence ID" value="TDO71350.1"/>
    <property type="molecule type" value="Genomic_DNA"/>
</dbReference>
<dbReference type="Pfam" id="PF04199">
    <property type="entry name" value="Cyclase"/>
    <property type="match status" value="1"/>
</dbReference>
<dbReference type="GO" id="GO:0019441">
    <property type="term" value="P:L-tryptophan catabolic process to kynurenine"/>
    <property type="evidence" value="ECO:0007669"/>
    <property type="project" value="InterPro"/>
</dbReference>
<name>A0A4R6LD32_9FIRM</name>
<dbReference type="SUPFAM" id="SSF102198">
    <property type="entry name" value="Putative cyclase"/>
    <property type="match status" value="1"/>
</dbReference>
<dbReference type="AlphaFoldDB" id="A0A4R6LD32"/>
<proteinExistence type="predicted"/>
<dbReference type="PANTHER" id="PTHR31118">
    <property type="entry name" value="CYCLASE-LIKE PROTEIN 2"/>
    <property type="match status" value="1"/>
</dbReference>
<organism evidence="1 2">
    <name type="scientific">Halanaerobium saccharolyticum</name>
    <dbReference type="NCBI Taxonomy" id="43595"/>
    <lineage>
        <taxon>Bacteria</taxon>
        <taxon>Bacillati</taxon>
        <taxon>Bacillota</taxon>
        <taxon>Clostridia</taxon>
        <taxon>Halanaerobiales</taxon>
        <taxon>Halanaerobiaceae</taxon>
        <taxon>Halanaerobium</taxon>
    </lineage>
</organism>
<sequence length="205" mass="23356">MSELIDLSYEIYQGMPVYPGDREVELINDKKIARDGYCNHNLKMGMHTGTHLDLPAHMLEDVRNAADISLNSLSGQTKLIYAAGQKIIKLKPEYQKSIEKNDIVIIYTGFAEEYGNQKYYKQHPVISEELADLLIAKEIKLLGFDMPSPDHSPFKIHQKLFENDIFILENLCNLEKLLGIESFKLFVFPLKVRAEAAPCRVAAEI</sequence>
<dbReference type="GO" id="GO:0004061">
    <property type="term" value="F:arylformamidase activity"/>
    <property type="evidence" value="ECO:0007669"/>
    <property type="project" value="InterPro"/>
</dbReference>
<dbReference type="InterPro" id="IPR007325">
    <property type="entry name" value="KFase/CYL"/>
</dbReference>
<comment type="caution">
    <text evidence="1">The sequence shown here is derived from an EMBL/GenBank/DDBJ whole genome shotgun (WGS) entry which is preliminary data.</text>
</comment>